<feature type="domain" description="Methyltransferase" evidence="1">
    <location>
        <begin position="33"/>
        <end position="78"/>
    </location>
</feature>
<dbReference type="Pfam" id="PF13679">
    <property type="entry name" value="Methyltransf_32"/>
    <property type="match status" value="1"/>
</dbReference>
<dbReference type="GO" id="GO:0005737">
    <property type="term" value="C:cytoplasm"/>
    <property type="evidence" value="ECO:0007669"/>
    <property type="project" value="TreeGrafter"/>
</dbReference>
<proteinExistence type="predicted"/>
<gene>
    <name evidence="2" type="ORF">TSPGSL018_30730</name>
</gene>
<dbReference type="EMBL" id="GBEZ01013288">
    <property type="protein sequence ID" value="JAC72683.1"/>
    <property type="molecule type" value="Transcribed_RNA"/>
</dbReference>
<protein>
    <submittedName>
        <fullName evidence="2">Sam-dependent methyltransferase</fullName>
    </submittedName>
</protein>
<name>A0A061RL25_9CHLO</name>
<sequence>MVSRCRLVNVKDSNFGEALLPSGHDRLECSGTCSEKVDVLVALHACDTATDDALYYGISANAEVILVSPCCHKEIRKQLRSLNSGNSSADDTLGGELQDVLRHGILAERQAEILTDALRASLLESTGYDTSVFEFISGEHTSKNLMICAVRRTPGNAKKATGASNRAKSLLKSLGIRHQRLAVLLGYLSLESSINGLLSCLDIFRET</sequence>
<keyword evidence="2" id="KW-0489">Methyltransferase</keyword>
<dbReference type="AlphaFoldDB" id="A0A061RL25"/>
<evidence type="ECO:0000259" key="1">
    <source>
        <dbReference type="Pfam" id="PF13679"/>
    </source>
</evidence>
<dbReference type="InterPro" id="IPR025714">
    <property type="entry name" value="Methyltranfer_dom"/>
</dbReference>
<reference evidence="2" key="1">
    <citation type="submission" date="2014-05" db="EMBL/GenBank/DDBJ databases">
        <title>The transcriptome of the halophilic microalga Tetraselmis sp. GSL018 isolated from the Great Salt Lake, Utah.</title>
        <authorList>
            <person name="Jinkerson R.E."/>
            <person name="D'Adamo S."/>
            <person name="Posewitz M.C."/>
        </authorList>
    </citation>
    <scope>NUCLEOTIDE SEQUENCE</scope>
    <source>
        <strain evidence="2">GSL018</strain>
    </source>
</reference>
<organism evidence="2">
    <name type="scientific">Tetraselmis sp. GSL018</name>
    <dbReference type="NCBI Taxonomy" id="582737"/>
    <lineage>
        <taxon>Eukaryota</taxon>
        <taxon>Viridiplantae</taxon>
        <taxon>Chlorophyta</taxon>
        <taxon>core chlorophytes</taxon>
        <taxon>Chlorodendrophyceae</taxon>
        <taxon>Chlorodendrales</taxon>
        <taxon>Chlorodendraceae</taxon>
        <taxon>Tetraselmis</taxon>
    </lineage>
</organism>
<dbReference type="GO" id="GO:0032259">
    <property type="term" value="P:methylation"/>
    <property type="evidence" value="ECO:0007669"/>
    <property type="project" value="UniProtKB-KW"/>
</dbReference>
<keyword evidence="2" id="KW-0808">Transferase</keyword>
<dbReference type="PANTHER" id="PTHR13369:SF3">
    <property type="entry name" value="METHYLTRANSFERASE DOMAIN-CONTAINING PROTEIN"/>
    <property type="match status" value="1"/>
</dbReference>
<accession>A0A061RL25</accession>
<dbReference type="GO" id="GO:0008168">
    <property type="term" value="F:methyltransferase activity"/>
    <property type="evidence" value="ECO:0007669"/>
    <property type="project" value="UniProtKB-KW"/>
</dbReference>
<dbReference type="PANTHER" id="PTHR13369">
    <property type="match status" value="1"/>
</dbReference>
<evidence type="ECO:0000313" key="2">
    <source>
        <dbReference type="EMBL" id="JAC72683.1"/>
    </source>
</evidence>